<dbReference type="GO" id="GO:0003755">
    <property type="term" value="F:peptidyl-prolyl cis-trans isomerase activity"/>
    <property type="evidence" value="ECO:0007669"/>
    <property type="project" value="InterPro"/>
</dbReference>
<dbReference type="InParanoid" id="A0A0G4H569"/>
<dbReference type="OrthoDB" id="431168at2759"/>
<sequence length="449" mass="49532">MKAELVAHQFSAHAILNELHVPVTAIGDAISQLHAHIRQADEDAQRERQQHHTSDPSAASPDDTLLLNVGGHLMSVRRQHMTRGEGVEGTLLAALFGGCWEVRLVKDDSQRVFVDICPKAFKAVHKAILNAETLRSAGKAASVGHLLNEVAKRDKGRHGFWVKLLMMPLDKDATEAIHSGTSVPRLTATDMPPGSGDTVRKLEGIVRAYAAERARLEGQLRAANTRRDNLDNEIQAVESFLLPLSGGDAIRSVEVCGQLISTTQSTVDEMGDIALSHRFDLWSSSRAVEVVDPDHIGRMVDYYRRKRLGASLADMAAVLTMAGETDQAPFDINTAMYGIVKTDTPTPQASVAPRTGTLPSGYRYEVVQEGTGRAPTRDDRVRFDEIGWRDAFDGRVKAYDDRGLVKRVSDLRGWLIEALLSMKEGEIRRITVPNGYYAPYRQLRLISIE</sequence>
<proteinExistence type="predicted"/>
<dbReference type="InterPro" id="IPR046357">
    <property type="entry name" value="PPIase_dom_sf"/>
</dbReference>
<evidence type="ECO:0000256" key="1">
    <source>
        <dbReference type="SAM" id="Coils"/>
    </source>
</evidence>
<dbReference type="Gene3D" id="3.30.710.10">
    <property type="entry name" value="Potassium Channel Kv1.1, Chain A"/>
    <property type="match status" value="1"/>
</dbReference>
<dbReference type="EMBL" id="CDMY01001000">
    <property type="protein sequence ID" value="CEM38829.1"/>
    <property type="molecule type" value="Genomic_DNA"/>
</dbReference>
<dbReference type="AlphaFoldDB" id="A0A0G4H569"/>
<organism evidence="3 4">
    <name type="scientific">Vitrella brassicaformis (strain CCMP3155)</name>
    <dbReference type="NCBI Taxonomy" id="1169540"/>
    <lineage>
        <taxon>Eukaryota</taxon>
        <taxon>Sar</taxon>
        <taxon>Alveolata</taxon>
        <taxon>Colpodellida</taxon>
        <taxon>Vitrellaceae</taxon>
        <taxon>Vitrella</taxon>
    </lineage>
</organism>
<feature type="coiled-coil region" evidence="1">
    <location>
        <begin position="199"/>
        <end position="233"/>
    </location>
</feature>
<protein>
    <recommendedName>
        <fullName evidence="5">Potassium channel tetramerisation-type BTB domain-containing protein</fullName>
    </recommendedName>
</protein>
<evidence type="ECO:0008006" key="5">
    <source>
        <dbReference type="Google" id="ProtNLM"/>
    </source>
</evidence>
<keyword evidence="4" id="KW-1185">Reference proteome</keyword>
<feature type="compositionally biased region" description="Basic and acidic residues" evidence="2">
    <location>
        <begin position="40"/>
        <end position="54"/>
    </location>
</feature>
<evidence type="ECO:0000313" key="4">
    <source>
        <dbReference type="Proteomes" id="UP000041254"/>
    </source>
</evidence>
<dbReference type="SUPFAM" id="SSF54534">
    <property type="entry name" value="FKBP-like"/>
    <property type="match status" value="1"/>
</dbReference>
<gene>
    <name evidence="3" type="ORF">Vbra_1910</name>
</gene>
<feature type="region of interest" description="Disordered" evidence="2">
    <location>
        <begin position="40"/>
        <end position="64"/>
    </location>
</feature>
<dbReference type="Gene3D" id="3.10.50.40">
    <property type="match status" value="1"/>
</dbReference>
<evidence type="ECO:0000313" key="3">
    <source>
        <dbReference type="EMBL" id="CEM38829.1"/>
    </source>
</evidence>
<dbReference type="SUPFAM" id="SSF54695">
    <property type="entry name" value="POZ domain"/>
    <property type="match status" value="1"/>
</dbReference>
<evidence type="ECO:0000256" key="2">
    <source>
        <dbReference type="SAM" id="MobiDB-lite"/>
    </source>
</evidence>
<dbReference type="InterPro" id="IPR011333">
    <property type="entry name" value="SKP1/BTB/POZ_sf"/>
</dbReference>
<reference evidence="3 4" key="1">
    <citation type="submission" date="2014-11" db="EMBL/GenBank/DDBJ databases">
        <authorList>
            <person name="Zhu J."/>
            <person name="Qi W."/>
            <person name="Song R."/>
        </authorList>
    </citation>
    <scope>NUCLEOTIDE SEQUENCE [LARGE SCALE GENOMIC DNA]</scope>
</reference>
<accession>A0A0G4H569</accession>
<dbReference type="Proteomes" id="UP000041254">
    <property type="component" value="Unassembled WGS sequence"/>
</dbReference>
<keyword evidence="1" id="KW-0175">Coiled coil</keyword>
<name>A0A0G4H569_VITBC</name>
<dbReference type="VEuPathDB" id="CryptoDB:Vbra_1910"/>
<dbReference type="PhylomeDB" id="A0A0G4H569"/>